<feature type="transmembrane region" description="Helical" evidence="11">
    <location>
        <begin position="663"/>
        <end position="680"/>
    </location>
</feature>
<sequence length="1323" mass="142610">MAPLLLVLILFLLPSCHSLPLCTDSKYPVATKAPLAFCGYANGSSSCCNATDDGAIASRFKSSNISDSACANVVKSILCAKCDPYSGDLFNVQPKLQTVPLLCNSTISSNSGNSSDFCMTVWDTCKDVPITNSPFSQGTAGSSSKLTDTYKSESDFCAAFGGSSNDQLVCFDGTSASFNLTQSSPPPKGLCLERIDNGMYLNMVPHPDGSNRVFISNQAGKIWLATVPEQGSGGKLQYDEANPFLDLTDVVHFENEFGLLGLAFHPKFAANGRFFVSYSCDKSQSSRCSGRCSCNSDINCDPSKLGMDNGAQPCQYNSVIAEYTANISSSTPSTTKTANPIEVRRIFTMGLPYTTHHGGQILFGPADGYLYFMMGDGGNVGDPFNFAQNKRSVLGKILRLDIDSMPSSNMINNLSLWGNYSIPKDNPYADDSGFLPEVWAFGLRNPWRCSFDSQRPSYFFCGDVAQENYEEVDLITKAGNYGWRVYEGFDLYIPPWTPGGNTSLSSINPIFPVMGYLHSSATNVGAASITGGYVYRSMTDPCMFGRYIYADLYATVMWAGTENPEASGNYTSTLIPFSCSKSSPIACDSVAGSTLPSLGYIVSFAEDNKKDIFLLTIKGVYRVVRPSLCNYTCPKESIANAPASPPGGPSSSASKMESFSRKLSAFVSALFLLFFALVHGFEWVLLLSLCLILSSLFLFMSLNPLLVVFMRVMFARAGYPVASNAPLTFCGFANGSSSCCDATNDDAIASQFKSMNISDSACASVVKSILCAKCNPYSGDLFNVQPNVRTVPFLCYSTVSSNDFCTTVWNSCKDVTIKDSPFSQITPGSSSKLTDTYKTEGDFCAANGGSSGGQLVCFDGSSASFDSAQTSPPPNGLCLKRIDNGTYINMVPHPDGSNRVFVSNQAGKIWLAAVPDPASSGGKLQYDEADPFLDLSDVVHFDNEFGLLGLAFHPSFATNGRFFVSYSCDSSQSPSSCSGRCSCNSDSNCDPSKLGTDNGAQPCQFFGVIAEYSANSSSSTPSEAKTARPIEVRRIFTVGLPYTTHHGGQILFGPADGYLYFMMGDGGNDGDPFNFAQNKRSVLGKILRLDDNPSTEDSGLLPEIWAFGFKNPWRCSFDSGRPSYFFCGDVGQESYEEIDVVTKGGNYGWRVYEGFNLYTPPWSPGGNTSVSSINPIFPVMGYYHTNISKVGSASVTGGFVYRSMTDPCLYGRYIYADLYGTIWTGLETPEASGNYTSTLIPYSCSKNSPIACDIVARSTSPSLDYIFSFAEDNQKDIYLLTGKGVYSVVPPSLCNYTCSKEIIPVSPPGRPSSGSKLESFLGE</sequence>
<comment type="similarity">
    <text evidence="10">Belongs to the PQQ oxidoreductase GdhB family.</text>
</comment>
<evidence type="ECO:0000256" key="7">
    <source>
        <dbReference type="ARBA" id="ARBA00023136"/>
    </source>
</evidence>
<evidence type="ECO:0000259" key="13">
    <source>
        <dbReference type="Pfam" id="PF07995"/>
    </source>
</evidence>
<gene>
    <name evidence="14" type="ORF">ACMD2_17927</name>
</gene>
<dbReference type="Proteomes" id="UP000092600">
    <property type="component" value="Unassembled WGS sequence"/>
</dbReference>
<evidence type="ECO:0000256" key="3">
    <source>
        <dbReference type="ARBA" id="ARBA00022475"/>
    </source>
</evidence>
<evidence type="ECO:0000313" key="15">
    <source>
        <dbReference type="Proteomes" id="UP000092600"/>
    </source>
</evidence>
<dbReference type="Pfam" id="PF07995">
    <property type="entry name" value="GSDH"/>
    <property type="match status" value="2"/>
</dbReference>
<dbReference type="PANTHER" id="PTHR19328:SF13">
    <property type="entry name" value="HIPL1 PROTEIN"/>
    <property type="match status" value="1"/>
</dbReference>
<keyword evidence="11" id="KW-0812">Transmembrane</keyword>
<keyword evidence="9" id="KW-0449">Lipoprotein</keyword>
<evidence type="ECO:0000256" key="8">
    <source>
        <dbReference type="ARBA" id="ARBA00023180"/>
    </source>
</evidence>
<dbReference type="PANTHER" id="PTHR19328">
    <property type="entry name" value="HEDGEHOG-INTERACTING PROTEIN"/>
    <property type="match status" value="1"/>
</dbReference>
<keyword evidence="11" id="KW-1133">Transmembrane helix</keyword>
<comment type="caution">
    <text evidence="14">The sequence shown here is derived from an EMBL/GenBank/DDBJ whole genome shotgun (WGS) entry which is preliminary data.</text>
</comment>
<dbReference type="EMBL" id="LSRQ01006165">
    <property type="protein sequence ID" value="OAY66500.1"/>
    <property type="molecule type" value="Genomic_DNA"/>
</dbReference>
<protein>
    <submittedName>
        <fullName evidence="14">HIPL1 protein</fullName>
    </submittedName>
</protein>
<evidence type="ECO:0000256" key="9">
    <source>
        <dbReference type="ARBA" id="ARBA00023288"/>
    </source>
</evidence>
<keyword evidence="8" id="KW-0325">Glycoprotein</keyword>
<dbReference type="InterPro" id="IPR011041">
    <property type="entry name" value="Quinoprot_gluc/sorb_DH_b-prop"/>
</dbReference>
<dbReference type="GO" id="GO:0005886">
    <property type="term" value="C:plasma membrane"/>
    <property type="evidence" value="ECO:0007669"/>
    <property type="project" value="UniProtKB-SubCell"/>
</dbReference>
<keyword evidence="4 12" id="KW-0732">Signal</keyword>
<keyword evidence="3" id="KW-1003">Cell membrane</keyword>
<evidence type="ECO:0000256" key="5">
    <source>
        <dbReference type="ARBA" id="ARBA00022891"/>
    </source>
</evidence>
<proteinExistence type="inferred from homology"/>
<feature type="non-terminal residue" evidence="14">
    <location>
        <position position="1323"/>
    </location>
</feature>
<dbReference type="STRING" id="4615.A0A199UPE6"/>
<evidence type="ECO:0000256" key="1">
    <source>
        <dbReference type="ARBA" id="ARBA00001931"/>
    </source>
</evidence>
<evidence type="ECO:0000256" key="12">
    <source>
        <dbReference type="SAM" id="SignalP"/>
    </source>
</evidence>
<feature type="domain" description="Glucose/Sorbosone dehydrogenase" evidence="13">
    <location>
        <begin position="203"/>
        <end position="487"/>
    </location>
</feature>
<keyword evidence="7 11" id="KW-0472">Membrane</keyword>
<name>A0A199UPE6_ANACO</name>
<keyword evidence="6" id="KW-0560">Oxidoreductase</keyword>
<evidence type="ECO:0000256" key="2">
    <source>
        <dbReference type="ARBA" id="ARBA00004193"/>
    </source>
</evidence>
<feature type="domain" description="Glucose/Sorbosone dehydrogenase" evidence="13">
    <location>
        <begin position="1042"/>
        <end position="1161"/>
    </location>
</feature>
<keyword evidence="5" id="KW-0634">PQQ</keyword>
<dbReference type="FunFam" id="2.120.10.30:FF:000067">
    <property type="entry name" value="HHIP-like 1"/>
    <property type="match status" value="2"/>
</dbReference>
<evidence type="ECO:0000256" key="11">
    <source>
        <dbReference type="SAM" id="Phobius"/>
    </source>
</evidence>
<accession>A0A199UPE6</accession>
<evidence type="ECO:0000256" key="10">
    <source>
        <dbReference type="ARBA" id="ARBA00061483"/>
    </source>
</evidence>
<evidence type="ECO:0000256" key="4">
    <source>
        <dbReference type="ARBA" id="ARBA00022729"/>
    </source>
</evidence>
<dbReference type="InterPro" id="IPR011042">
    <property type="entry name" value="6-blade_b-propeller_TolB-like"/>
</dbReference>
<feature type="signal peptide" evidence="12">
    <location>
        <begin position="1"/>
        <end position="18"/>
    </location>
</feature>
<reference evidence="14 15" key="1">
    <citation type="journal article" date="2016" name="DNA Res.">
        <title>The draft genome of MD-2 pineapple using hybrid error correction of long reads.</title>
        <authorList>
            <person name="Redwan R.M."/>
            <person name="Saidin A."/>
            <person name="Kumar S.V."/>
        </authorList>
    </citation>
    <scope>NUCLEOTIDE SEQUENCE [LARGE SCALE GENOMIC DNA]</scope>
    <source>
        <strain evidence="15">cv. MD2</strain>
        <tissue evidence="14">Leaf</tissue>
    </source>
</reference>
<dbReference type="Gene3D" id="2.120.10.30">
    <property type="entry name" value="TolB, C-terminal domain"/>
    <property type="match status" value="2"/>
</dbReference>
<dbReference type="InterPro" id="IPR012938">
    <property type="entry name" value="Glc/Sorbosone_DH"/>
</dbReference>
<feature type="chain" id="PRO_5008285373" evidence="12">
    <location>
        <begin position="19"/>
        <end position="1323"/>
    </location>
</feature>
<dbReference type="GO" id="GO:0016491">
    <property type="term" value="F:oxidoreductase activity"/>
    <property type="evidence" value="ECO:0007669"/>
    <property type="project" value="UniProtKB-KW"/>
</dbReference>
<evidence type="ECO:0000313" key="14">
    <source>
        <dbReference type="EMBL" id="OAY66500.1"/>
    </source>
</evidence>
<comment type="subcellular location">
    <subcellularLocation>
        <location evidence="2">Cell membrane</location>
        <topology evidence="2">Lipid-anchor</topology>
    </subcellularLocation>
</comment>
<evidence type="ECO:0000256" key="6">
    <source>
        <dbReference type="ARBA" id="ARBA00023002"/>
    </source>
</evidence>
<feature type="transmembrane region" description="Helical" evidence="11">
    <location>
        <begin position="686"/>
        <end position="709"/>
    </location>
</feature>
<comment type="cofactor">
    <cofactor evidence="1">
        <name>pyrroloquinoline quinone</name>
        <dbReference type="ChEBI" id="CHEBI:58442"/>
    </cofactor>
</comment>
<organism evidence="14 15">
    <name type="scientific">Ananas comosus</name>
    <name type="common">Pineapple</name>
    <name type="synonym">Ananas ananas</name>
    <dbReference type="NCBI Taxonomy" id="4615"/>
    <lineage>
        <taxon>Eukaryota</taxon>
        <taxon>Viridiplantae</taxon>
        <taxon>Streptophyta</taxon>
        <taxon>Embryophyta</taxon>
        <taxon>Tracheophyta</taxon>
        <taxon>Spermatophyta</taxon>
        <taxon>Magnoliopsida</taxon>
        <taxon>Liliopsida</taxon>
        <taxon>Poales</taxon>
        <taxon>Bromeliaceae</taxon>
        <taxon>Bromelioideae</taxon>
        <taxon>Ananas</taxon>
    </lineage>
</organism>
<dbReference type="SUPFAM" id="SSF50952">
    <property type="entry name" value="Soluble quinoprotein glucose dehydrogenase"/>
    <property type="match status" value="2"/>
</dbReference>